<sequence length="87" mass="10762">MPFDQNQFFDKKQALFEKLIKIFSFVPDDMTNPEKRFTKKNGTIYKYSQKLQAVPFQQFDETCQKKNKKRRNRKFILVIFWIIFFCY</sequence>
<reference evidence="1 2" key="1">
    <citation type="submission" date="2011-01" db="EMBL/GenBank/DDBJ databases">
        <authorList>
            <person name="Muzny D."/>
            <person name="Qin X."/>
            <person name="Deng J."/>
            <person name="Jiang H."/>
            <person name="Liu Y."/>
            <person name="Qu J."/>
            <person name="Song X.-Z."/>
            <person name="Zhang L."/>
            <person name="Thornton R."/>
            <person name="Coyle M."/>
            <person name="Francisco L."/>
            <person name="Jackson L."/>
            <person name="Javaid M."/>
            <person name="Korchina V."/>
            <person name="Kovar C."/>
            <person name="Mata R."/>
            <person name="Mathew T."/>
            <person name="Ngo R."/>
            <person name="Nguyen L."/>
            <person name="Nguyen N."/>
            <person name="Okwuonu G."/>
            <person name="Ongeri F."/>
            <person name="Pham C."/>
            <person name="Simmons D."/>
            <person name="Wilczek-Boney K."/>
            <person name="Hale W."/>
            <person name="Jakkamsetti A."/>
            <person name="Pham P."/>
            <person name="Ruth R."/>
            <person name="San Lucas F."/>
            <person name="Warren J."/>
            <person name="Zhang J."/>
            <person name="Zhao Z."/>
            <person name="Zhou C."/>
            <person name="Zhu D."/>
            <person name="Lee S."/>
            <person name="Bess C."/>
            <person name="Blankenburg K."/>
            <person name="Forbes L."/>
            <person name="Fu Q."/>
            <person name="Gubbala S."/>
            <person name="Hirani K."/>
            <person name="Jayaseelan J.C."/>
            <person name="Lara F."/>
            <person name="Munidasa M."/>
            <person name="Palculict T."/>
            <person name="Patil S."/>
            <person name="Pu L.-L."/>
            <person name="Saada N."/>
            <person name="Tang L."/>
            <person name="Weissenberger G."/>
            <person name="Zhu Y."/>
            <person name="Hemphill L."/>
            <person name="Shang Y."/>
            <person name="Youmans B."/>
            <person name="Ayvaz T."/>
            <person name="Ross M."/>
            <person name="Santibanez J."/>
            <person name="Aqrawi P."/>
            <person name="Gross S."/>
            <person name="Joshi V."/>
            <person name="Fowler G."/>
            <person name="Nazareth L."/>
            <person name="Reid J."/>
            <person name="Worley K."/>
            <person name="Petrosino J."/>
            <person name="Highlander S."/>
            <person name="Gibbs R."/>
        </authorList>
    </citation>
    <scope>NUCLEOTIDE SEQUENCE [LARGE SCALE GENOMIC DNA]</scope>
    <source>
        <strain evidence="1 2">ATCC 12755</strain>
    </source>
</reference>
<comment type="caution">
    <text evidence="1">The sequence shown here is derived from an EMBL/GenBank/DDBJ whole genome shotgun (WGS) entry which is preliminary data.</text>
</comment>
<name>F0EFI9_ENTCA</name>
<dbReference type="AlphaFoldDB" id="F0EFI9"/>
<dbReference type="EMBL" id="AEWT01000002">
    <property type="protein sequence ID" value="EGC71114.1"/>
    <property type="molecule type" value="Genomic_DNA"/>
</dbReference>
<accession>F0EFI9</accession>
<protein>
    <submittedName>
        <fullName evidence="1">Uncharacterized protein</fullName>
    </submittedName>
</protein>
<gene>
    <name evidence="1" type="ORF">HMPREF9087_0491</name>
</gene>
<dbReference type="HOGENOM" id="CLU_192099_0_0_9"/>
<proteinExistence type="predicted"/>
<evidence type="ECO:0000313" key="1">
    <source>
        <dbReference type="EMBL" id="EGC71114.1"/>
    </source>
</evidence>
<dbReference type="Proteomes" id="UP000004835">
    <property type="component" value="Unassembled WGS sequence"/>
</dbReference>
<evidence type="ECO:0000313" key="2">
    <source>
        <dbReference type="Proteomes" id="UP000004835"/>
    </source>
</evidence>
<organism evidence="1 2">
    <name type="scientific">Enterococcus casseliflavus ATCC 12755</name>
    <dbReference type="NCBI Taxonomy" id="888066"/>
    <lineage>
        <taxon>Bacteria</taxon>
        <taxon>Bacillati</taxon>
        <taxon>Bacillota</taxon>
        <taxon>Bacilli</taxon>
        <taxon>Lactobacillales</taxon>
        <taxon>Enterococcaceae</taxon>
        <taxon>Enterococcus</taxon>
    </lineage>
</organism>